<sequence length="106" mass="11912">MGHLATQKKSTGAGRSLSLGGARASLRRLFPKEAADIMRRYYHNVSTYPGETERVELARKVRSVAPCCSHYTARHVYQYFSNLRYRARAKNGVEQSLPSDGAYVLC</sequence>
<evidence type="ECO:0000256" key="1">
    <source>
        <dbReference type="PROSITE-ProRule" id="PRU00108"/>
    </source>
</evidence>
<keyword evidence="1" id="KW-0238">DNA-binding</keyword>
<gene>
    <name evidence="3" type="ORF">GSI_09972</name>
</gene>
<comment type="subcellular location">
    <subcellularLocation>
        <location evidence="1">Nucleus</location>
    </subcellularLocation>
</comment>
<dbReference type="GO" id="GO:0003677">
    <property type="term" value="F:DNA binding"/>
    <property type="evidence" value="ECO:0007669"/>
    <property type="project" value="UniProtKB-UniRule"/>
</dbReference>
<feature type="domain" description="Homeobox" evidence="2">
    <location>
        <begin position="21"/>
        <end position="90"/>
    </location>
</feature>
<feature type="DNA-binding region" description="Homeobox" evidence="1">
    <location>
        <begin position="23"/>
        <end position="91"/>
    </location>
</feature>
<proteinExistence type="predicted"/>
<reference evidence="3 4" key="1">
    <citation type="journal article" date="2015" name="Sci. Rep.">
        <title>Chromosome-level genome map provides insights into diverse defense mechanisms in the medicinal fungus Ganoderma sinense.</title>
        <authorList>
            <person name="Zhu Y."/>
            <person name="Xu J."/>
            <person name="Sun C."/>
            <person name="Zhou S."/>
            <person name="Xu H."/>
            <person name="Nelson D.R."/>
            <person name="Qian J."/>
            <person name="Song J."/>
            <person name="Luo H."/>
            <person name="Xiang L."/>
            <person name="Li Y."/>
            <person name="Xu Z."/>
            <person name="Ji A."/>
            <person name="Wang L."/>
            <person name="Lu S."/>
            <person name="Hayward A."/>
            <person name="Sun W."/>
            <person name="Li X."/>
            <person name="Schwartz D.C."/>
            <person name="Wang Y."/>
            <person name="Chen S."/>
        </authorList>
    </citation>
    <scope>NUCLEOTIDE SEQUENCE [LARGE SCALE GENOMIC DNA]</scope>
    <source>
        <strain evidence="3 4">ZZ0214-1</strain>
    </source>
</reference>
<accession>A0A2G8S2H3</accession>
<keyword evidence="1" id="KW-0371">Homeobox</keyword>
<organism evidence="3 4">
    <name type="scientific">Ganoderma sinense ZZ0214-1</name>
    <dbReference type="NCBI Taxonomy" id="1077348"/>
    <lineage>
        <taxon>Eukaryota</taxon>
        <taxon>Fungi</taxon>
        <taxon>Dikarya</taxon>
        <taxon>Basidiomycota</taxon>
        <taxon>Agaricomycotina</taxon>
        <taxon>Agaricomycetes</taxon>
        <taxon>Polyporales</taxon>
        <taxon>Polyporaceae</taxon>
        <taxon>Ganoderma</taxon>
    </lineage>
</organism>
<dbReference type="PROSITE" id="PS50071">
    <property type="entry name" value="HOMEOBOX_2"/>
    <property type="match status" value="1"/>
</dbReference>
<dbReference type="InterPro" id="IPR001356">
    <property type="entry name" value="HD"/>
</dbReference>
<evidence type="ECO:0000259" key="2">
    <source>
        <dbReference type="PROSITE" id="PS50071"/>
    </source>
</evidence>
<dbReference type="OrthoDB" id="2799385at2759"/>
<dbReference type="InterPro" id="IPR009057">
    <property type="entry name" value="Homeodomain-like_sf"/>
</dbReference>
<comment type="caution">
    <text evidence="3">The sequence shown here is derived from an EMBL/GenBank/DDBJ whole genome shotgun (WGS) entry which is preliminary data.</text>
</comment>
<protein>
    <submittedName>
        <fullName evidence="3">Transcription factor</fullName>
    </submittedName>
</protein>
<dbReference type="AlphaFoldDB" id="A0A2G8S2H3"/>
<dbReference type="Proteomes" id="UP000230002">
    <property type="component" value="Unassembled WGS sequence"/>
</dbReference>
<evidence type="ECO:0000313" key="3">
    <source>
        <dbReference type="EMBL" id="PIL27937.1"/>
    </source>
</evidence>
<dbReference type="SUPFAM" id="SSF46689">
    <property type="entry name" value="Homeodomain-like"/>
    <property type="match status" value="1"/>
</dbReference>
<name>A0A2G8S2H3_9APHY</name>
<dbReference type="CDD" id="cd00086">
    <property type="entry name" value="homeodomain"/>
    <property type="match status" value="1"/>
</dbReference>
<dbReference type="Gene3D" id="1.10.10.60">
    <property type="entry name" value="Homeodomain-like"/>
    <property type="match status" value="1"/>
</dbReference>
<keyword evidence="4" id="KW-1185">Reference proteome</keyword>
<keyword evidence="1" id="KW-0539">Nucleus</keyword>
<evidence type="ECO:0000313" key="4">
    <source>
        <dbReference type="Proteomes" id="UP000230002"/>
    </source>
</evidence>
<dbReference type="GO" id="GO:0005634">
    <property type="term" value="C:nucleus"/>
    <property type="evidence" value="ECO:0007669"/>
    <property type="project" value="UniProtKB-SubCell"/>
</dbReference>
<dbReference type="EMBL" id="AYKW01000032">
    <property type="protein sequence ID" value="PIL27937.1"/>
    <property type="molecule type" value="Genomic_DNA"/>
</dbReference>